<dbReference type="EMBL" id="JAVDYC010000001">
    <property type="protein sequence ID" value="MDR7325856.1"/>
    <property type="molecule type" value="Genomic_DNA"/>
</dbReference>
<feature type="region of interest" description="Disordered" evidence="1">
    <location>
        <begin position="47"/>
        <end position="78"/>
    </location>
</feature>
<feature type="compositionally biased region" description="Basic and acidic residues" evidence="1">
    <location>
        <begin position="47"/>
        <end position="60"/>
    </location>
</feature>
<protein>
    <submittedName>
        <fullName evidence="2">Uncharacterized protein</fullName>
    </submittedName>
</protein>
<comment type="caution">
    <text evidence="2">The sequence shown here is derived from an EMBL/GenBank/DDBJ whole genome shotgun (WGS) entry which is preliminary data.</text>
</comment>
<name>A0AAE4CTY9_9ACTN</name>
<gene>
    <name evidence="2" type="ORF">J2S44_006106</name>
</gene>
<dbReference type="Proteomes" id="UP001183629">
    <property type="component" value="Unassembled WGS sequence"/>
</dbReference>
<reference evidence="2 3" key="1">
    <citation type="submission" date="2023-07" db="EMBL/GenBank/DDBJ databases">
        <title>Sequencing the genomes of 1000 actinobacteria strains.</title>
        <authorList>
            <person name="Klenk H.-P."/>
        </authorList>
    </citation>
    <scope>NUCLEOTIDE SEQUENCE [LARGE SCALE GENOMIC DNA]</scope>
    <source>
        <strain evidence="2 3">DSM 44711</strain>
    </source>
</reference>
<keyword evidence="3" id="KW-1185">Reference proteome</keyword>
<feature type="compositionally biased region" description="Basic and acidic residues" evidence="1">
    <location>
        <begin position="67"/>
        <end position="78"/>
    </location>
</feature>
<evidence type="ECO:0000313" key="2">
    <source>
        <dbReference type="EMBL" id="MDR7325856.1"/>
    </source>
</evidence>
<dbReference type="AlphaFoldDB" id="A0AAE4CTY9"/>
<sequence length="78" mass="7975">MTTDPHYTAAGLAAARAATDRAELDDIPDGGEIVGADDARADAIRAGADDSLRGATRDIDPTPVGRADAEADRRRVGG</sequence>
<proteinExistence type="predicted"/>
<evidence type="ECO:0000313" key="3">
    <source>
        <dbReference type="Proteomes" id="UP001183629"/>
    </source>
</evidence>
<dbReference type="RefSeq" id="WP_310420900.1">
    <property type="nucleotide sequence ID" value="NZ_JAVDYC010000001.1"/>
</dbReference>
<organism evidence="2 3">
    <name type="scientific">Catenuloplanes niger</name>
    <dbReference type="NCBI Taxonomy" id="587534"/>
    <lineage>
        <taxon>Bacteria</taxon>
        <taxon>Bacillati</taxon>
        <taxon>Actinomycetota</taxon>
        <taxon>Actinomycetes</taxon>
        <taxon>Micromonosporales</taxon>
        <taxon>Micromonosporaceae</taxon>
        <taxon>Catenuloplanes</taxon>
    </lineage>
</organism>
<evidence type="ECO:0000256" key="1">
    <source>
        <dbReference type="SAM" id="MobiDB-lite"/>
    </source>
</evidence>
<accession>A0AAE4CTY9</accession>